<dbReference type="SUPFAM" id="SSF140415">
    <property type="entry name" value="YppE-like"/>
    <property type="match status" value="1"/>
</dbReference>
<dbReference type="Pfam" id="PF08807">
    <property type="entry name" value="DUF1798"/>
    <property type="match status" value="1"/>
</dbReference>
<organism evidence="1 2">
    <name type="scientific">Fredinandcohnia salidurans</name>
    <dbReference type="NCBI Taxonomy" id="2595041"/>
    <lineage>
        <taxon>Bacteria</taxon>
        <taxon>Bacillati</taxon>
        <taxon>Bacillota</taxon>
        <taxon>Bacilli</taxon>
        <taxon>Bacillales</taxon>
        <taxon>Bacillaceae</taxon>
        <taxon>Fredinandcohnia</taxon>
    </lineage>
</organism>
<accession>A0ABW4MHY1</accession>
<proteinExistence type="predicted"/>
<evidence type="ECO:0000313" key="1">
    <source>
        <dbReference type="EMBL" id="MFD1777373.1"/>
    </source>
</evidence>
<evidence type="ECO:0000313" key="2">
    <source>
        <dbReference type="Proteomes" id="UP001597227"/>
    </source>
</evidence>
<dbReference type="Gene3D" id="1.20.120.440">
    <property type="entry name" value="YppE-like"/>
    <property type="match status" value="1"/>
</dbReference>
<dbReference type="RefSeq" id="WP_388034639.1">
    <property type="nucleotide sequence ID" value="NZ_JBHUEK010000004.1"/>
</dbReference>
<dbReference type="InterPro" id="IPR023351">
    <property type="entry name" value="YppE-like_sf"/>
</dbReference>
<dbReference type="Proteomes" id="UP001597227">
    <property type="component" value="Unassembled WGS sequence"/>
</dbReference>
<dbReference type="EMBL" id="JBHUEK010000004">
    <property type="protein sequence ID" value="MFD1777373.1"/>
    <property type="molecule type" value="Genomic_DNA"/>
</dbReference>
<protein>
    <submittedName>
        <fullName evidence="1">YppE family protein</fullName>
    </submittedName>
</protein>
<reference evidence="2" key="1">
    <citation type="journal article" date="2019" name="Int. J. Syst. Evol. Microbiol.">
        <title>The Global Catalogue of Microorganisms (GCM) 10K type strain sequencing project: providing services to taxonomists for standard genome sequencing and annotation.</title>
        <authorList>
            <consortium name="The Broad Institute Genomics Platform"/>
            <consortium name="The Broad Institute Genome Sequencing Center for Infectious Disease"/>
            <person name="Wu L."/>
            <person name="Ma J."/>
        </authorList>
    </citation>
    <scope>NUCLEOTIDE SEQUENCE [LARGE SCALE GENOMIC DNA]</scope>
    <source>
        <strain evidence="2">CCUG 15531</strain>
    </source>
</reference>
<keyword evidence="2" id="KW-1185">Reference proteome</keyword>
<gene>
    <name evidence="1" type="ORF">ACFSFW_01585</name>
</gene>
<name>A0ABW4MHY1_9BACI</name>
<dbReference type="InterPro" id="IPR014913">
    <property type="entry name" value="YppE-like"/>
</dbReference>
<sequence>MYTELLAKTNILKDLCDQSLKRLEDVKTSESYEVDFYKEVKPFVDSTMKIADSWRDLAINWIKKEFPKNLHPNQIDATHENIQHISIQGFYQDTKVKRFKNMYESVQYVLDNILERATKPTQ</sequence>
<comment type="caution">
    <text evidence="1">The sequence shown here is derived from an EMBL/GenBank/DDBJ whole genome shotgun (WGS) entry which is preliminary data.</text>
</comment>